<dbReference type="PRINTS" id="PR00332">
    <property type="entry name" value="HISTRIAD"/>
</dbReference>
<evidence type="ECO:0000313" key="2">
    <source>
        <dbReference type="EMBL" id="KAA6319405.1"/>
    </source>
</evidence>
<reference evidence="2" key="1">
    <citation type="submission" date="2019-03" db="EMBL/GenBank/DDBJ databases">
        <title>Single cell metagenomics reveals metabolic interactions within the superorganism composed of flagellate Streblomastix strix and complex community of Bacteroidetes bacteria on its surface.</title>
        <authorList>
            <person name="Treitli S.C."/>
            <person name="Kolisko M."/>
            <person name="Husnik F."/>
            <person name="Keeling P."/>
            <person name="Hampl V."/>
        </authorList>
    </citation>
    <scope>NUCLEOTIDE SEQUENCE</scope>
    <source>
        <strain evidence="2">STM</strain>
    </source>
</reference>
<dbReference type="InterPro" id="IPR011146">
    <property type="entry name" value="HIT-like"/>
</dbReference>
<comment type="caution">
    <text evidence="2">The sequence shown here is derived from an EMBL/GenBank/DDBJ whole genome shotgun (WGS) entry which is preliminary data.</text>
</comment>
<dbReference type="InterPro" id="IPR036265">
    <property type="entry name" value="HIT-like_sf"/>
</dbReference>
<feature type="domain" description="HIT" evidence="1">
    <location>
        <begin position="2"/>
        <end position="105"/>
    </location>
</feature>
<dbReference type="PANTHER" id="PTHR46648">
    <property type="entry name" value="HIT FAMILY PROTEIN 1"/>
    <property type="match status" value="1"/>
</dbReference>
<accession>A0A5J4QCB3</accession>
<sequence>TIFSRIIAGEIPCYKIDEDDTCFAFLDINPLVKGHVLVVPKQETDYMYELNDSDLAALHIFAKRVALAIEKVIPCKRIGMSVIGLEVPHAHIHLIPINTESDMLFSNPKLKLSEEEFTSIAGKIRTALKNKVLLN</sequence>
<dbReference type="EMBL" id="SNRY01003888">
    <property type="protein sequence ID" value="KAA6319405.1"/>
    <property type="molecule type" value="Genomic_DNA"/>
</dbReference>
<dbReference type="GO" id="GO:0003824">
    <property type="term" value="F:catalytic activity"/>
    <property type="evidence" value="ECO:0007669"/>
    <property type="project" value="InterPro"/>
</dbReference>
<dbReference type="PROSITE" id="PS51084">
    <property type="entry name" value="HIT_2"/>
    <property type="match status" value="1"/>
</dbReference>
<dbReference type="PANTHER" id="PTHR46648:SF1">
    <property type="entry name" value="ADENOSINE 5'-MONOPHOSPHORAMIDASE HNT1"/>
    <property type="match status" value="1"/>
</dbReference>
<dbReference type="GO" id="GO:0009117">
    <property type="term" value="P:nucleotide metabolic process"/>
    <property type="evidence" value="ECO:0007669"/>
    <property type="project" value="TreeGrafter"/>
</dbReference>
<protein>
    <recommendedName>
        <fullName evidence="1">HIT domain-containing protein</fullName>
    </recommendedName>
</protein>
<dbReference type="Pfam" id="PF01230">
    <property type="entry name" value="HIT"/>
    <property type="match status" value="1"/>
</dbReference>
<gene>
    <name evidence="2" type="ORF">EZS27_030694</name>
</gene>
<evidence type="ECO:0000259" key="1">
    <source>
        <dbReference type="PROSITE" id="PS51084"/>
    </source>
</evidence>
<dbReference type="Gene3D" id="3.30.428.10">
    <property type="entry name" value="HIT-like"/>
    <property type="match status" value="1"/>
</dbReference>
<proteinExistence type="predicted"/>
<dbReference type="AlphaFoldDB" id="A0A5J4QCB3"/>
<name>A0A5J4QCB3_9ZZZZ</name>
<organism evidence="2">
    <name type="scientific">termite gut metagenome</name>
    <dbReference type="NCBI Taxonomy" id="433724"/>
    <lineage>
        <taxon>unclassified sequences</taxon>
        <taxon>metagenomes</taxon>
        <taxon>organismal metagenomes</taxon>
    </lineage>
</organism>
<feature type="non-terminal residue" evidence="2">
    <location>
        <position position="1"/>
    </location>
</feature>
<dbReference type="InterPro" id="IPR001310">
    <property type="entry name" value="Histidine_triad_HIT"/>
</dbReference>
<dbReference type="SUPFAM" id="SSF54197">
    <property type="entry name" value="HIT-like"/>
    <property type="match status" value="1"/>
</dbReference>